<dbReference type="EMBL" id="JAFCMP010000223">
    <property type="protein sequence ID" value="KAG5182932.1"/>
    <property type="molecule type" value="Genomic_DNA"/>
</dbReference>
<name>A0A835YZM7_9STRA</name>
<protein>
    <submittedName>
        <fullName evidence="2">Uncharacterized protein</fullName>
    </submittedName>
</protein>
<evidence type="ECO:0000313" key="2">
    <source>
        <dbReference type="EMBL" id="KAG5182932.1"/>
    </source>
</evidence>
<keyword evidence="1" id="KW-0472">Membrane</keyword>
<accession>A0A835YZM7</accession>
<keyword evidence="1" id="KW-1133">Transmembrane helix</keyword>
<gene>
    <name evidence="2" type="ORF">JKP88DRAFT_241229</name>
</gene>
<reference evidence="2" key="1">
    <citation type="submission" date="2021-02" db="EMBL/GenBank/DDBJ databases">
        <title>First Annotated Genome of the Yellow-green Alga Tribonema minus.</title>
        <authorList>
            <person name="Mahan K.M."/>
        </authorList>
    </citation>
    <scope>NUCLEOTIDE SEQUENCE</scope>
    <source>
        <strain evidence="2">UTEX B ZZ1240</strain>
    </source>
</reference>
<comment type="caution">
    <text evidence="2">The sequence shown here is derived from an EMBL/GenBank/DDBJ whole genome shotgun (WGS) entry which is preliminary data.</text>
</comment>
<dbReference type="Proteomes" id="UP000664859">
    <property type="component" value="Unassembled WGS sequence"/>
</dbReference>
<evidence type="ECO:0000313" key="3">
    <source>
        <dbReference type="Proteomes" id="UP000664859"/>
    </source>
</evidence>
<sequence length="184" mass="20877">MEQERVLLWTAVATFVIVMSLRMSLSEEEMPRKGGCNACDGGMQCDNTLLSDDVVAVGGNVVENKHIALLPVMRPAQNLHDVVKQLILLEAHMFNPERDCRDCERKHFLTIQALLEEAHSLVTDDPSKALPVPTNLQALEQTIRRLHRRWCDSDKSPPERHAIASELRQIRKPLMIHYARPLAD</sequence>
<feature type="transmembrane region" description="Helical" evidence="1">
    <location>
        <begin position="6"/>
        <end position="25"/>
    </location>
</feature>
<organism evidence="2 3">
    <name type="scientific">Tribonema minus</name>
    <dbReference type="NCBI Taxonomy" id="303371"/>
    <lineage>
        <taxon>Eukaryota</taxon>
        <taxon>Sar</taxon>
        <taxon>Stramenopiles</taxon>
        <taxon>Ochrophyta</taxon>
        <taxon>PX clade</taxon>
        <taxon>Xanthophyceae</taxon>
        <taxon>Tribonematales</taxon>
        <taxon>Tribonemataceae</taxon>
        <taxon>Tribonema</taxon>
    </lineage>
</organism>
<dbReference type="AlphaFoldDB" id="A0A835YZM7"/>
<proteinExistence type="predicted"/>
<evidence type="ECO:0000256" key="1">
    <source>
        <dbReference type="SAM" id="Phobius"/>
    </source>
</evidence>
<keyword evidence="3" id="KW-1185">Reference proteome</keyword>
<keyword evidence="1" id="KW-0812">Transmembrane</keyword>